<comment type="caution">
    <text evidence="9">The sequence shown here is derived from an EMBL/GenBank/DDBJ whole genome shotgun (WGS) entry which is preliminary data.</text>
</comment>
<feature type="domain" description="Tyr recombinase" evidence="7">
    <location>
        <begin position="147"/>
        <end position="325"/>
    </location>
</feature>
<dbReference type="GO" id="GO:0003677">
    <property type="term" value="F:DNA binding"/>
    <property type="evidence" value="ECO:0007669"/>
    <property type="project" value="UniProtKB-UniRule"/>
</dbReference>
<dbReference type="PROSITE" id="PS51898">
    <property type="entry name" value="TYR_RECOMBINASE"/>
    <property type="match status" value="1"/>
</dbReference>
<dbReference type="Gene3D" id="1.10.443.10">
    <property type="entry name" value="Intergrase catalytic core"/>
    <property type="match status" value="1"/>
</dbReference>
<feature type="compositionally biased region" description="Low complexity" evidence="6">
    <location>
        <begin position="123"/>
        <end position="140"/>
    </location>
</feature>
<keyword evidence="2" id="KW-0229">DNA integration</keyword>
<protein>
    <submittedName>
        <fullName evidence="9">Phage integrase family protein</fullName>
    </submittedName>
</protein>
<dbReference type="InterPro" id="IPR002104">
    <property type="entry name" value="Integrase_catalytic"/>
</dbReference>
<proteinExistence type="inferred from homology"/>
<dbReference type="EMBL" id="AJJH01000174">
    <property type="protein sequence ID" value="EID72843.1"/>
    <property type="molecule type" value="Genomic_DNA"/>
</dbReference>
<dbReference type="Proteomes" id="UP000006447">
    <property type="component" value="Unassembled WGS sequence"/>
</dbReference>
<dbReference type="GO" id="GO:0006310">
    <property type="term" value="P:DNA recombination"/>
    <property type="evidence" value="ECO:0007669"/>
    <property type="project" value="UniProtKB-KW"/>
</dbReference>
<dbReference type="Gene3D" id="1.10.150.130">
    <property type="match status" value="1"/>
</dbReference>
<evidence type="ECO:0000313" key="9">
    <source>
        <dbReference type="EMBL" id="EID72843.1"/>
    </source>
</evidence>
<feature type="compositionally biased region" description="Basic residues" evidence="6">
    <location>
        <begin position="354"/>
        <end position="377"/>
    </location>
</feature>
<accession>I0W8X7</accession>
<dbReference type="PATRIC" id="fig|1165867.3.peg.7488"/>
<comment type="similarity">
    <text evidence="1">Belongs to the 'phage' integrase family.</text>
</comment>
<evidence type="ECO:0000256" key="3">
    <source>
        <dbReference type="ARBA" id="ARBA00023125"/>
    </source>
</evidence>
<dbReference type="PANTHER" id="PTHR30349">
    <property type="entry name" value="PHAGE INTEGRASE-RELATED"/>
    <property type="match status" value="1"/>
</dbReference>
<evidence type="ECO:0000259" key="8">
    <source>
        <dbReference type="PROSITE" id="PS51900"/>
    </source>
</evidence>
<evidence type="ECO:0000259" key="7">
    <source>
        <dbReference type="PROSITE" id="PS51898"/>
    </source>
</evidence>
<feature type="region of interest" description="Disordered" evidence="6">
    <location>
        <begin position="408"/>
        <end position="488"/>
    </location>
</feature>
<evidence type="ECO:0000256" key="6">
    <source>
        <dbReference type="SAM" id="MobiDB-lite"/>
    </source>
</evidence>
<dbReference type="AlphaFoldDB" id="I0W8X7"/>
<dbReference type="PANTHER" id="PTHR30349:SF64">
    <property type="entry name" value="PROPHAGE INTEGRASE INTD-RELATED"/>
    <property type="match status" value="1"/>
</dbReference>
<reference evidence="9 10" key="1">
    <citation type="journal article" date="2012" name="J. Bacteriol.">
        <title>Draft genome sequence of the nitrophenol-degrading actinomycete Rhodococcus imtechensis RKJ300.</title>
        <authorList>
            <person name="Vikram S."/>
            <person name="Kumar S."/>
            <person name="Subramanian S."/>
            <person name="Raghava G.P."/>
        </authorList>
    </citation>
    <scope>NUCLEOTIDE SEQUENCE [LARGE SCALE GENOMIC DNA]</scope>
    <source>
        <strain evidence="9 10">RKJ300</strain>
    </source>
</reference>
<dbReference type="CDD" id="cd00397">
    <property type="entry name" value="DNA_BRE_C"/>
    <property type="match status" value="1"/>
</dbReference>
<name>I0W8X7_RHOOP</name>
<dbReference type="InterPro" id="IPR013762">
    <property type="entry name" value="Integrase-like_cat_sf"/>
</dbReference>
<dbReference type="InterPro" id="IPR044068">
    <property type="entry name" value="CB"/>
</dbReference>
<feature type="domain" description="Core-binding (CB)" evidence="8">
    <location>
        <begin position="10"/>
        <end position="100"/>
    </location>
</feature>
<feature type="compositionally biased region" description="Low complexity" evidence="6">
    <location>
        <begin position="448"/>
        <end position="477"/>
    </location>
</feature>
<organism evidence="9 10">
    <name type="scientific">Rhodococcus opacus RKJ300 = JCM 13270</name>
    <dbReference type="NCBI Taxonomy" id="1165867"/>
    <lineage>
        <taxon>Bacteria</taxon>
        <taxon>Bacillati</taxon>
        <taxon>Actinomycetota</taxon>
        <taxon>Actinomycetes</taxon>
        <taxon>Mycobacteriales</taxon>
        <taxon>Nocardiaceae</taxon>
        <taxon>Rhodococcus</taxon>
    </lineage>
</organism>
<keyword evidence="3 5" id="KW-0238">DNA-binding</keyword>
<sequence length="488" mass="53006">MGGLRGGERVPQHLAGRAFSVATVRAYAFDVLNLARFLIDRDLGLAAVTPVTVFEWIDWQGVRRDPRPGATTRNGRQRTAAASTINRRVAAVRALFEYLVISGVRADNPVPSPRRGQGLRPSARGLLGHLGPGRPRAGGRLVRQPRLLPESLDADAVDVFVSSLRTHRDRAMVWAMLLGGLRSAEVRSLRLADVDFGRRRLRVLGKGSKERVVPVDAVFFTELSAYLRLERPPGVVTPECFVVLRGPTVGAPVTEAGLRSLFRRHRDLSGAGRVRPHRLRHTYGTELASAGIDLMVLRELMGHVSPETTAGYVHLSIEQFAAEYGAARASLAGHGDDHRMPDRGGPGYGAGRLSRPRRHPRAGRKSRPRPHSHRNRIPGRAPGSAGMDGPACLGPAHRTPQCRGLAAVVSPHRAARRAATGPRVRRRQEPHRTRECGRGPRPGRVRRGPASSAARSRRNAPTSRPSRPTPATAAGPTKLLATTESKTP</sequence>
<dbReference type="InterPro" id="IPR004107">
    <property type="entry name" value="Integrase_SAM-like_N"/>
</dbReference>
<keyword evidence="4" id="KW-0233">DNA recombination</keyword>
<feature type="region of interest" description="Disordered" evidence="6">
    <location>
        <begin position="111"/>
        <end position="140"/>
    </location>
</feature>
<feature type="region of interest" description="Disordered" evidence="6">
    <location>
        <begin position="332"/>
        <end position="396"/>
    </location>
</feature>
<evidence type="ECO:0000256" key="1">
    <source>
        <dbReference type="ARBA" id="ARBA00008857"/>
    </source>
</evidence>
<gene>
    <name evidence="9" type="ORF">W59_36533</name>
</gene>
<dbReference type="InterPro" id="IPR050090">
    <property type="entry name" value="Tyrosine_recombinase_XerCD"/>
</dbReference>
<evidence type="ECO:0000313" key="10">
    <source>
        <dbReference type="Proteomes" id="UP000006447"/>
    </source>
</evidence>
<evidence type="ECO:0000256" key="5">
    <source>
        <dbReference type="PROSITE-ProRule" id="PRU01248"/>
    </source>
</evidence>
<dbReference type="Pfam" id="PF02899">
    <property type="entry name" value="Phage_int_SAM_1"/>
    <property type="match status" value="1"/>
</dbReference>
<dbReference type="PROSITE" id="PS51900">
    <property type="entry name" value="CB"/>
    <property type="match status" value="1"/>
</dbReference>
<evidence type="ECO:0000256" key="2">
    <source>
        <dbReference type="ARBA" id="ARBA00022908"/>
    </source>
</evidence>
<dbReference type="SUPFAM" id="SSF47823">
    <property type="entry name" value="lambda integrase-like, N-terminal domain"/>
    <property type="match status" value="1"/>
</dbReference>
<dbReference type="InterPro" id="IPR010998">
    <property type="entry name" value="Integrase_recombinase_N"/>
</dbReference>
<dbReference type="InterPro" id="IPR011010">
    <property type="entry name" value="DNA_brk_join_enz"/>
</dbReference>
<evidence type="ECO:0000256" key="4">
    <source>
        <dbReference type="ARBA" id="ARBA00023172"/>
    </source>
</evidence>
<dbReference type="SUPFAM" id="SSF56349">
    <property type="entry name" value="DNA breaking-rejoining enzymes"/>
    <property type="match status" value="1"/>
</dbReference>
<dbReference type="GO" id="GO:0015074">
    <property type="term" value="P:DNA integration"/>
    <property type="evidence" value="ECO:0007669"/>
    <property type="project" value="UniProtKB-KW"/>
</dbReference>
<dbReference type="Pfam" id="PF00589">
    <property type="entry name" value="Phage_integrase"/>
    <property type="match status" value="1"/>
</dbReference>